<sequence>MTQRTKPGQDKDEPLRVSAHGSRTLWIQAFRPRTLPASIAPVFVGIASAVPILEELQTCPDIYPVPRHCVVNRQTYEQLIGSFWVVAVACVLVALFLQIAVNFANDYSDGIRGSDDARSDDEGGSDKPQRLVASGVNPKYVFTAAAVSALMAAVAGFVAIVVTGHYWFLAIGVACIAACWFYTGGKHPYGYAGLGEIAVFIFFGLIATLGTQYLLVGSVDGLGVLGAINTGLLSSVMLMVNNIRDIDDDMVSGKRTIAARIGKLWAQRLVCAMLVIPVASTVFFAVSSMFVSDFWWLPTIFAVVNVSCAFVAIRTLRGFNPHKFGKALAFSGFILLSYAAAHVVAVAVAL</sequence>
<evidence type="ECO:0000313" key="11">
    <source>
        <dbReference type="EMBL" id="XDS49186.1"/>
    </source>
</evidence>
<dbReference type="CDD" id="cd13962">
    <property type="entry name" value="PT_UbiA_UBIAD1"/>
    <property type="match status" value="1"/>
</dbReference>
<reference evidence="12" key="1">
    <citation type="submission" date="2023-07" db="EMBL/GenBank/DDBJ databases">
        <title>Bifidobacterium aquikefiriaerophilum sp. nov. and Bifidobacterium eccum sp. nov., isolated from water kefir.</title>
        <authorList>
            <person name="Breselge S."/>
            <person name="Bellassi P."/>
            <person name="Barcenilla C."/>
            <person name="Alvarez-Ordonez A."/>
            <person name="Morelli L."/>
            <person name="Cotter P.D."/>
        </authorList>
    </citation>
    <scope>NUCLEOTIDE SEQUENCE</scope>
    <source>
        <strain evidence="12">WK012_4_13</strain>
        <strain evidence="11">WK013_4_14</strain>
        <strain evidence="10">WK048_4_13</strain>
    </source>
</reference>
<proteinExistence type="inferred from homology"/>
<dbReference type="GO" id="GO:0009234">
    <property type="term" value="P:menaquinone biosynthetic process"/>
    <property type="evidence" value="ECO:0007669"/>
    <property type="project" value="UniProtKB-UniRule"/>
</dbReference>
<keyword evidence="7 8" id="KW-0472">Membrane</keyword>
<evidence type="ECO:0000256" key="3">
    <source>
        <dbReference type="ARBA" id="ARBA00022475"/>
    </source>
</evidence>
<dbReference type="InterPro" id="IPR044878">
    <property type="entry name" value="UbiA_sf"/>
</dbReference>
<comment type="catalytic activity">
    <reaction evidence="8">
        <text>an all-trans-polyprenyl diphosphate + 1,4-dihydroxy-2-naphthoate + H(+) = a 2-demethylmenaquinol + CO2 + diphosphate</text>
        <dbReference type="Rhea" id="RHEA:26478"/>
        <dbReference type="Rhea" id="RHEA-COMP:9563"/>
        <dbReference type="Rhea" id="RHEA-COMP:9564"/>
        <dbReference type="ChEBI" id="CHEBI:11173"/>
        <dbReference type="ChEBI" id="CHEBI:15378"/>
        <dbReference type="ChEBI" id="CHEBI:16526"/>
        <dbReference type="ChEBI" id="CHEBI:33019"/>
        <dbReference type="ChEBI" id="CHEBI:55437"/>
        <dbReference type="ChEBI" id="CHEBI:58914"/>
        <dbReference type="EC" id="2.5.1.74"/>
    </reaction>
</comment>
<keyword evidence="6 8" id="KW-1133">Transmembrane helix</keyword>
<dbReference type="HAMAP" id="MF_01937">
    <property type="entry name" value="MenA_1"/>
    <property type="match status" value="1"/>
</dbReference>
<evidence type="ECO:0000313" key="10">
    <source>
        <dbReference type="EMBL" id="XDS46032.1"/>
    </source>
</evidence>
<feature type="transmembrane region" description="Helical" evidence="8">
    <location>
        <begin position="328"/>
        <end position="349"/>
    </location>
</feature>
<keyword evidence="5 8" id="KW-0812">Transmembrane</keyword>
<evidence type="ECO:0000256" key="4">
    <source>
        <dbReference type="ARBA" id="ARBA00022679"/>
    </source>
</evidence>
<comment type="function">
    <text evidence="8">Conversion of 1,4-dihydroxy-2-naphthoate (DHNA) to demethylmenaquinone (DMK).</text>
</comment>
<evidence type="ECO:0000256" key="2">
    <source>
        <dbReference type="ARBA" id="ARBA00022428"/>
    </source>
</evidence>
<dbReference type="EMBL" id="CP129675">
    <property type="protein sequence ID" value="XDS46032.1"/>
    <property type="molecule type" value="Genomic_DNA"/>
</dbReference>
<dbReference type="AlphaFoldDB" id="A0AB39UMN3"/>
<feature type="transmembrane region" description="Helical" evidence="8">
    <location>
        <begin position="83"/>
        <end position="104"/>
    </location>
</feature>
<feature type="transmembrane region" description="Helical" evidence="8">
    <location>
        <begin position="222"/>
        <end position="243"/>
    </location>
</feature>
<evidence type="ECO:0000256" key="6">
    <source>
        <dbReference type="ARBA" id="ARBA00022989"/>
    </source>
</evidence>
<comment type="similarity">
    <text evidence="8">Belongs to the MenA family. Type 1 subfamily.</text>
</comment>
<dbReference type="InterPro" id="IPR004657">
    <property type="entry name" value="MenA"/>
</dbReference>
<feature type="transmembrane region" description="Helical" evidence="8">
    <location>
        <begin position="140"/>
        <end position="160"/>
    </location>
</feature>
<dbReference type="GO" id="GO:0005886">
    <property type="term" value="C:plasma membrane"/>
    <property type="evidence" value="ECO:0007669"/>
    <property type="project" value="UniProtKB-SubCell"/>
</dbReference>
<dbReference type="RefSeq" id="WP_369341374.1">
    <property type="nucleotide sequence ID" value="NZ_CP129675.1"/>
</dbReference>
<dbReference type="NCBIfam" id="TIGR00751">
    <property type="entry name" value="menA"/>
    <property type="match status" value="1"/>
</dbReference>
<name>A0AB39UMN3_9BIFI</name>
<evidence type="ECO:0000313" key="12">
    <source>
        <dbReference type="EMBL" id="XDS50410.1"/>
    </source>
</evidence>
<dbReference type="PIRSF" id="PIRSF005355">
    <property type="entry name" value="UBIAD1"/>
    <property type="match status" value="1"/>
</dbReference>
<organism evidence="12">
    <name type="scientific">Bifidobacterium fermentum</name>
    <dbReference type="NCBI Taxonomy" id="3059035"/>
    <lineage>
        <taxon>Bacteria</taxon>
        <taxon>Bacillati</taxon>
        <taxon>Actinomycetota</taxon>
        <taxon>Actinomycetes</taxon>
        <taxon>Bifidobacteriales</taxon>
        <taxon>Bifidobacteriaceae</taxon>
        <taxon>Bifidobacterium</taxon>
    </lineage>
</organism>
<evidence type="ECO:0000256" key="5">
    <source>
        <dbReference type="ARBA" id="ARBA00022692"/>
    </source>
</evidence>
<keyword evidence="3 8" id="KW-1003">Cell membrane</keyword>
<dbReference type="Pfam" id="PF01040">
    <property type="entry name" value="UbiA"/>
    <property type="match status" value="1"/>
</dbReference>
<protein>
    <recommendedName>
        <fullName evidence="8 9">1,4-dihydroxy-2-naphthoate octaprenyltransferase</fullName>
        <shortName evidence="8">DHNA-octaprenyltransferase</shortName>
        <ecNumber evidence="8 9">2.5.1.74</ecNumber>
    </recommendedName>
</protein>
<feature type="transmembrane region" description="Helical" evidence="8">
    <location>
        <begin position="294"/>
        <end position="316"/>
    </location>
</feature>
<dbReference type="EC" id="2.5.1.74" evidence="8 9"/>
<comment type="pathway">
    <text evidence="8">Quinol/quinone metabolism; menaquinone biosynthesis; menaquinol from 1,4-dihydroxy-2-naphthoate: step 1/2.</text>
</comment>
<dbReference type="InterPro" id="IPR026046">
    <property type="entry name" value="UBIAD1"/>
</dbReference>
<dbReference type="GO" id="GO:0046428">
    <property type="term" value="F:1,4-dihydroxy-2-naphthoate polyprenyltransferase activity"/>
    <property type="evidence" value="ECO:0007669"/>
    <property type="project" value="UniProtKB-UniRule"/>
</dbReference>
<evidence type="ECO:0000256" key="8">
    <source>
        <dbReference type="HAMAP-Rule" id="MF_01937"/>
    </source>
</evidence>
<dbReference type="PANTHER" id="PTHR13929">
    <property type="entry name" value="1,4-DIHYDROXY-2-NAPHTHOATE OCTAPRENYLTRANSFERASE"/>
    <property type="match status" value="1"/>
</dbReference>
<dbReference type="InterPro" id="IPR000537">
    <property type="entry name" value="UbiA_prenyltransferase"/>
</dbReference>
<evidence type="ECO:0000256" key="9">
    <source>
        <dbReference type="NCBIfam" id="TIGR00751"/>
    </source>
</evidence>
<dbReference type="EMBL" id="CP129682">
    <property type="protein sequence ID" value="XDS49186.1"/>
    <property type="molecule type" value="Genomic_DNA"/>
</dbReference>
<dbReference type="KEGG" id="bfk:QN062_08480"/>
<dbReference type="PANTHER" id="PTHR13929:SF0">
    <property type="entry name" value="UBIA PRENYLTRANSFERASE DOMAIN-CONTAINING PROTEIN 1"/>
    <property type="match status" value="1"/>
</dbReference>
<evidence type="ECO:0000256" key="1">
    <source>
        <dbReference type="ARBA" id="ARBA00004141"/>
    </source>
</evidence>
<gene>
    <name evidence="8 12" type="primary">menA</name>
    <name evidence="12" type="ORF">QN062_08480</name>
    <name evidence="11" type="ORF">QN216_02670</name>
    <name evidence="10" type="ORF">QN217_07775</name>
</gene>
<feature type="transmembrane region" description="Helical" evidence="8">
    <location>
        <begin position="264"/>
        <end position="288"/>
    </location>
</feature>
<dbReference type="EMBL" id="CP129683">
    <property type="protein sequence ID" value="XDS50410.1"/>
    <property type="molecule type" value="Genomic_DNA"/>
</dbReference>
<accession>A0AB39UMN3</accession>
<comment type="subcellular location">
    <subcellularLocation>
        <location evidence="8">Cell membrane</location>
        <topology evidence="8">Multi-pass membrane protein</topology>
    </subcellularLocation>
    <subcellularLocation>
        <location evidence="1">Membrane</location>
        <topology evidence="1">Multi-pass membrane protein</topology>
    </subcellularLocation>
</comment>
<keyword evidence="4 8" id="KW-0808">Transferase</keyword>
<feature type="transmembrane region" description="Helical" evidence="8">
    <location>
        <begin position="197"/>
        <end position="216"/>
    </location>
</feature>
<keyword evidence="2 8" id="KW-0474">Menaquinone biosynthesis</keyword>
<dbReference type="GO" id="GO:0042371">
    <property type="term" value="P:vitamin K biosynthetic process"/>
    <property type="evidence" value="ECO:0007669"/>
    <property type="project" value="TreeGrafter"/>
</dbReference>
<dbReference type="Gene3D" id="1.10.357.140">
    <property type="entry name" value="UbiA prenyltransferase"/>
    <property type="match status" value="1"/>
</dbReference>
<evidence type="ECO:0000256" key="7">
    <source>
        <dbReference type="ARBA" id="ARBA00023136"/>
    </source>
</evidence>